<proteinExistence type="predicted"/>
<keyword evidence="2" id="KW-1185">Reference proteome</keyword>
<dbReference type="EMBL" id="JBHEZX010000020">
    <property type="protein sequence ID" value="MFC1413933.1"/>
    <property type="molecule type" value="Genomic_DNA"/>
</dbReference>
<evidence type="ECO:0000313" key="1">
    <source>
        <dbReference type="EMBL" id="MFC1413933.1"/>
    </source>
</evidence>
<name>A0ABV6VJS2_9ACTN</name>
<comment type="caution">
    <text evidence="1">The sequence shown here is derived from an EMBL/GenBank/DDBJ whole genome shotgun (WGS) entry which is preliminary data.</text>
</comment>
<protein>
    <submittedName>
        <fullName evidence="1">Uncharacterized protein</fullName>
    </submittedName>
</protein>
<sequence>MQSNGVGADRLRPGGCVLLLAALPRSSRKGAMDPRTGLDAMARVPPALLLGTDGPAPEVLPLVDPVDPVAVQHRLRSAAATPGPLLVYLAGGLLLDSRRRQLHLALADTTADTVRYTALPWEWLAFELRQRRQDDTTVLCDLVADAPAWQRISGEPDLLGLGGAAELCGVVAPAVKRAQRGHTGYSGVLAGLLSTSGNRRGLAELHAMATAQAGLDPRALLLAPTRRPAVPRPVPARVPAMRSGSGDLRTAIGLALRAGRRSWARALAEDWHQRVQRTGPQSLEAVLTWEALAQVAFEEGLLQQAADNWMAAARIRLALLPAADPLLLTTVDNAHHLWGRLPAGAEAIRTGEELLRLRQAAPGSGNGRLRAVAQRLELLRATPESEPR</sequence>
<evidence type="ECO:0000313" key="2">
    <source>
        <dbReference type="Proteomes" id="UP001592582"/>
    </source>
</evidence>
<accession>A0ABV6VJS2</accession>
<dbReference type="Proteomes" id="UP001592582">
    <property type="component" value="Unassembled WGS sequence"/>
</dbReference>
<reference evidence="1 2" key="1">
    <citation type="submission" date="2024-09" db="EMBL/GenBank/DDBJ databases">
        <authorList>
            <person name="Lee S.D."/>
        </authorList>
    </citation>
    <scope>NUCLEOTIDE SEQUENCE [LARGE SCALE GENOMIC DNA]</scope>
    <source>
        <strain evidence="1 2">N1-1</strain>
    </source>
</reference>
<dbReference type="RefSeq" id="WP_380516637.1">
    <property type="nucleotide sequence ID" value="NZ_JBHEZX010000020.1"/>
</dbReference>
<gene>
    <name evidence="1" type="ORF">ACEZDG_32200</name>
</gene>
<organism evidence="1 2">
    <name type="scientific">Streptacidiphilus alkalitolerans</name>
    <dbReference type="NCBI Taxonomy" id="3342712"/>
    <lineage>
        <taxon>Bacteria</taxon>
        <taxon>Bacillati</taxon>
        <taxon>Actinomycetota</taxon>
        <taxon>Actinomycetes</taxon>
        <taxon>Kitasatosporales</taxon>
        <taxon>Streptomycetaceae</taxon>
        <taxon>Streptacidiphilus</taxon>
    </lineage>
</organism>